<accession>A0A1B2ERU0</accession>
<geneLocation type="plasmid" evidence="5">
    <name>unnamed1</name>
</geneLocation>
<evidence type="ECO:0000259" key="4">
    <source>
        <dbReference type="Pfam" id="PF07804"/>
    </source>
</evidence>
<evidence type="ECO:0000256" key="2">
    <source>
        <dbReference type="ARBA" id="ARBA00022679"/>
    </source>
</evidence>
<evidence type="ECO:0000313" key="5">
    <source>
        <dbReference type="EMBL" id="ANY82695.1"/>
    </source>
</evidence>
<evidence type="ECO:0000256" key="1">
    <source>
        <dbReference type="ARBA" id="ARBA00010164"/>
    </source>
</evidence>
<dbReference type="RefSeq" id="WP_099513799.1">
    <property type="nucleotide sequence ID" value="NZ_CP016617.1"/>
</dbReference>
<evidence type="ECO:0000256" key="3">
    <source>
        <dbReference type="ARBA" id="ARBA00022777"/>
    </source>
</evidence>
<gene>
    <name evidence="5" type="ORF">BB934_31040</name>
</gene>
<comment type="similarity">
    <text evidence="1">Belongs to the HipA Ser/Thr kinase family.</text>
</comment>
<dbReference type="InterPro" id="IPR052028">
    <property type="entry name" value="HipA_Ser/Thr_kinase"/>
</dbReference>
<keyword evidence="5" id="KW-0614">Plasmid</keyword>
<dbReference type="PANTHER" id="PTHR37419:SF8">
    <property type="entry name" value="TOXIN YJJJ"/>
    <property type="match status" value="1"/>
</dbReference>
<dbReference type="GO" id="GO:0005829">
    <property type="term" value="C:cytosol"/>
    <property type="evidence" value="ECO:0007669"/>
    <property type="project" value="TreeGrafter"/>
</dbReference>
<protein>
    <submittedName>
        <fullName evidence="5">Phosphatidylinositol kinase</fullName>
    </submittedName>
</protein>
<sequence length="408" mass="44048">MWHVSPSGRLDRLTVFKHVGGGYVPAGEMTFEGSEFLRPGAFQYDQSYLETPGATPLDPLGLPVVSQVFPGVPEAPLALLDAGPEGWGRSVLAMAFEGSVLGAAEFLAAGTTDRTGDLAFGASGEGGPGHWRPDGSQSSGISNQCDDLEALMLAAIAADESDATADQLGMLVRACADVGGARPKVRWRDREGEGIAKFPTWGDKFDDPRIEAVCLDVAESAGLPVPQRRLETFSGRTALLVRRFDRSEDGKPYAYLSMGTLLQEPASSYGTTRTYTDMAAAARAIGIEAPEEQMFRRLLVNAFLHNTDDHLRNHAVINTGEGWELSPVFDVVPYLERKRHVCAPGPGFSPECDPQVAFASHIAFGLAEEQAEAIRDDVVAAVRRLPEFFDRRDVSKADQELLRGLGQQ</sequence>
<feature type="domain" description="HipA-like C-terminal" evidence="4">
    <location>
        <begin position="178"/>
        <end position="383"/>
    </location>
</feature>
<proteinExistence type="inferred from homology"/>
<dbReference type="OrthoDB" id="9805913at2"/>
<dbReference type="AlphaFoldDB" id="A0A1B2ERU0"/>
<dbReference type="PANTHER" id="PTHR37419">
    <property type="entry name" value="SERINE/THREONINE-PROTEIN KINASE TOXIN HIPA"/>
    <property type="match status" value="1"/>
</dbReference>
<keyword evidence="3 5" id="KW-0418">Kinase</keyword>
<dbReference type="KEGG" id="moc:BB934_31040"/>
<dbReference type="Pfam" id="PF07804">
    <property type="entry name" value="HipA_C"/>
    <property type="match status" value="1"/>
</dbReference>
<keyword evidence="2" id="KW-0808">Transferase</keyword>
<reference evidence="5" key="1">
    <citation type="submission" date="2016-07" db="EMBL/GenBank/DDBJ databases">
        <title>Microvirga ossetica sp. nov. a new species of rhizobia isolated from root nodules of the legume species Vicia alpestris Steven originated from North Ossetia region in the Caucasus.</title>
        <authorList>
            <person name="Safronova V.I."/>
            <person name="Kuznetsova I.G."/>
            <person name="Sazanova A.L."/>
            <person name="Belimov A."/>
            <person name="Andronov E."/>
            <person name="Osledkin Y.S."/>
            <person name="Onishchuk O.P."/>
            <person name="Kurchak O.N."/>
            <person name="Shaposhnikov A.I."/>
            <person name="Willems A."/>
            <person name="Tikhonovich I.A."/>
        </authorList>
    </citation>
    <scope>NUCLEOTIDE SEQUENCE [LARGE SCALE GENOMIC DNA]</scope>
    <source>
        <strain evidence="5">V5/3M</strain>
        <plasmid evidence="5">unnamed1</plasmid>
    </source>
</reference>
<organism evidence="5">
    <name type="scientific">Microvirga ossetica</name>
    <dbReference type="NCBI Taxonomy" id="1882682"/>
    <lineage>
        <taxon>Bacteria</taxon>
        <taxon>Pseudomonadati</taxon>
        <taxon>Pseudomonadota</taxon>
        <taxon>Alphaproteobacteria</taxon>
        <taxon>Hyphomicrobiales</taxon>
        <taxon>Methylobacteriaceae</taxon>
        <taxon>Microvirga</taxon>
    </lineage>
</organism>
<dbReference type="GO" id="GO:0004674">
    <property type="term" value="F:protein serine/threonine kinase activity"/>
    <property type="evidence" value="ECO:0007669"/>
    <property type="project" value="TreeGrafter"/>
</dbReference>
<dbReference type="EMBL" id="CP016617">
    <property type="protein sequence ID" value="ANY82695.1"/>
    <property type="molecule type" value="Genomic_DNA"/>
</dbReference>
<name>A0A1B2ERU0_9HYPH</name>
<dbReference type="InterPro" id="IPR012893">
    <property type="entry name" value="HipA-like_C"/>
</dbReference>